<name>A0ABS1T1R2_9GAMM</name>
<dbReference type="InterPro" id="IPR011990">
    <property type="entry name" value="TPR-like_helical_dom_sf"/>
</dbReference>
<dbReference type="SUPFAM" id="SSF48452">
    <property type="entry name" value="TPR-like"/>
    <property type="match status" value="1"/>
</dbReference>
<proteinExistence type="predicted"/>
<gene>
    <name evidence="1" type="ORF">JMA39_16640</name>
</gene>
<accession>A0ABS1T1R2</accession>
<dbReference type="EMBL" id="JAESVD010000010">
    <property type="protein sequence ID" value="MBL4914733.1"/>
    <property type="molecule type" value="Genomic_DNA"/>
</dbReference>
<dbReference type="RefSeq" id="WP_202722982.1">
    <property type="nucleotide sequence ID" value="NZ_BPEX01000004.1"/>
</dbReference>
<reference evidence="1 2" key="1">
    <citation type="submission" date="2021-01" db="EMBL/GenBank/DDBJ databases">
        <title>Genome sequence of Shewanella schlegeliana JCM 11561.</title>
        <authorList>
            <person name="Zhang H."/>
            <person name="Li C."/>
        </authorList>
    </citation>
    <scope>NUCLEOTIDE SEQUENCE [LARGE SCALE GENOMIC DNA]</scope>
    <source>
        <strain evidence="1 2">JCM 11561</strain>
    </source>
</reference>
<comment type="caution">
    <text evidence="1">The sequence shown here is derived from an EMBL/GenBank/DDBJ whole genome shotgun (WGS) entry which is preliminary data.</text>
</comment>
<protein>
    <submittedName>
        <fullName evidence="1">Uncharacterized protein</fullName>
    </submittedName>
</protein>
<dbReference type="InterPro" id="IPR027417">
    <property type="entry name" value="P-loop_NTPase"/>
</dbReference>
<dbReference type="SUPFAM" id="SSF52540">
    <property type="entry name" value="P-loop containing nucleoside triphosphate hydrolases"/>
    <property type="match status" value="1"/>
</dbReference>
<evidence type="ECO:0000313" key="2">
    <source>
        <dbReference type="Proteomes" id="UP000604898"/>
    </source>
</evidence>
<dbReference type="Gene3D" id="1.25.40.10">
    <property type="entry name" value="Tetratricopeptide repeat domain"/>
    <property type="match status" value="1"/>
</dbReference>
<dbReference type="Proteomes" id="UP000604898">
    <property type="component" value="Unassembled WGS sequence"/>
</dbReference>
<evidence type="ECO:0000313" key="1">
    <source>
        <dbReference type="EMBL" id="MBL4914733.1"/>
    </source>
</evidence>
<sequence>MENVYRSQLAVIGNLASAEAKLNCLTSTLRSILQLVVVTSIELASKKTSTEELDIDSSIERFCIPSDGLPREMLDKIIPHLRSYQDSRIAYGWFEEIQNVKPCLSKDIVEWVEFRNRAAHGVLDAQTTKEWVDKIQLIIEKCFKVFSSLIPTIDSAGKVLIRSKSESIYISTPVLRNGLPIVLAKVKQRKGLWSLEGQALIFDRQAGKFTVELNEDTVFSGLNSGTKEEYEIKIIDCDNQELIVSHNVPIRQTATFEGRKKELQALQEWYEDEDSRRCLIYGDGGYGKTTLVLEFINKYLDGDIQPTWFTPSVISFYTAKMTRWTADGLTHFTSTKPVMDECLRGVMQCFYPVLDKKWYSISGRTLIDRVVQELRARKIERNDVLLIIDNSESLAANSQDTADLASFFRDVGKSVGRIIITSRRNESIEAAQILIDGLDEVDCVSLLKCLAETHGADAIIKAGSSTLRKVSNKLMRKPILLEALVVYVARSGVSIDRAMDNLYKKSDTDLLEFLYEDAWERLDELQRKVFYVIVSIASPLNDISIGRACQILEIQHSEFQSSLQETHFASVSDYGKGYEIELVDLAKRFFEKKLSEVENDSRNSVLESASLVDEYAKERDRVEREYQEDRVSDAFRNEYAKAAKVEGDKENYPEADELFSLAVEDDPCNSALNDRYAWLLLNKIKNPERALTYAEKAIALDPNNCDAAVTLALVYYRLNNIQKGDEFIDVAHKLGRPKSFCLLRKAIARFHMSYSCNGEVFIAVLQSADTLLKQALSEHVSLTGYDAKNLRDIHKYQELVLKRLSSKRLTEKRFG</sequence>
<dbReference type="Gene3D" id="3.40.50.300">
    <property type="entry name" value="P-loop containing nucleotide triphosphate hydrolases"/>
    <property type="match status" value="1"/>
</dbReference>
<organism evidence="1 2">
    <name type="scientific">Shewanella schlegeliana</name>
    <dbReference type="NCBI Taxonomy" id="190308"/>
    <lineage>
        <taxon>Bacteria</taxon>
        <taxon>Pseudomonadati</taxon>
        <taxon>Pseudomonadota</taxon>
        <taxon>Gammaproteobacteria</taxon>
        <taxon>Alteromonadales</taxon>
        <taxon>Shewanellaceae</taxon>
        <taxon>Shewanella</taxon>
    </lineage>
</organism>
<keyword evidence="2" id="KW-1185">Reference proteome</keyword>